<dbReference type="PANTHER" id="PTHR33121">
    <property type="entry name" value="CYCLIC DI-GMP PHOSPHODIESTERASE PDEF"/>
    <property type="match status" value="1"/>
</dbReference>
<dbReference type="InterPro" id="IPR050706">
    <property type="entry name" value="Cyclic-di-GMP_PDE-like"/>
</dbReference>
<gene>
    <name evidence="2" type="ORF">B7Z70_15435</name>
</gene>
<dbReference type="Pfam" id="PF00563">
    <property type="entry name" value="EAL"/>
    <property type="match status" value="1"/>
</dbReference>
<dbReference type="EMBL" id="NCBC01000920">
    <property type="protein sequence ID" value="OYV72101.1"/>
    <property type="molecule type" value="Genomic_DNA"/>
</dbReference>
<dbReference type="AlphaFoldDB" id="A0A257SI43"/>
<proteinExistence type="predicted"/>
<dbReference type="SUPFAM" id="SSF141868">
    <property type="entry name" value="EAL domain-like"/>
    <property type="match status" value="1"/>
</dbReference>
<dbReference type="InterPro" id="IPR035919">
    <property type="entry name" value="EAL_sf"/>
</dbReference>
<dbReference type="Proteomes" id="UP000216779">
    <property type="component" value="Unassembled WGS sequence"/>
</dbReference>
<feature type="domain" description="EAL" evidence="1">
    <location>
        <begin position="1"/>
        <end position="115"/>
    </location>
</feature>
<accession>A0A257SI43</accession>
<dbReference type="Gene3D" id="3.20.20.450">
    <property type="entry name" value="EAL domain"/>
    <property type="match status" value="1"/>
</dbReference>
<organism evidence="2 3">
    <name type="scientific">Acidithiobacillus ferrivorans</name>
    <dbReference type="NCBI Taxonomy" id="160808"/>
    <lineage>
        <taxon>Bacteria</taxon>
        <taxon>Pseudomonadati</taxon>
        <taxon>Pseudomonadota</taxon>
        <taxon>Acidithiobacillia</taxon>
        <taxon>Acidithiobacillales</taxon>
        <taxon>Acidithiobacillaceae</taxon>
        <taxon>Acidithiobacillus</taxon>
    </lineage>
</organism>
<dbReference type="GO" id="GO:0071111">
    <property type="term" value="F:cyclic-guanylate-specific phosphodiesterase activity"/>
    <property type="evidence" value="ECO:0007669"/>
    <property type="project" value="InterPro"/>
</dbReference>
<protein>
    <recommendedName>
        <fullName evidence="1">EAL domain-containing protein</fullName>
    </recommendedName>
</protein>
<dbReference type="CDD" id="cd01948">
    <property type="entry name" value="EAL"/>
    <property type="match status" value="1"/>
</dbReference>
<evidence type="ECO:0000259" key="1">
    <source>
        <dbReference type="PROSITE" id="PS50883"/>
    </source>
</evidence>
<dbReference type="InterPro" id="IPR001633">
    <property type="entry name" value="EAL_dom"/>
</dbReference>
<sequence length="215" mass="23731">MSLLQSIRELGVCLVLDDIGSAHSSLLRLKELPVDQIKLDQGFVHSLEERPEGLAFAMTIKDLAEELGLDLVVKGVETAAIQDALTVLGAEFLQGYAIARPLPITALRIFLAGFSAAPHQGPETMLGLYAEDMLHHKFWPQILAHDPNMVDAQRLRDPQRCSFQRALEQMGYGEGTELDALHREYHRILGITARTAMRDIDLQGLVAASNALRKA</sequence>
<dbReference type="PANTHER" id="PTHR33121:SF70">
    <property type="entry name" value="SIGNALING PROTEIN YKOW"/>
    <property type="match status" value="1"/>
</dbReference>
<comment type="caution">
    <text evidence="2">The sequence shown here is derived from an EMBL/GenBank/DDBJ whole genome shotgun (WGS) entry which is preliminary data.</text>
</comment>
<reference evidence="2 3" key="1">
    <citation type="submission" date="2017-03" db="EMBL/GenBank/DDBJ databases">
        <title>Lifting the veil on microbial sulfur biogeochemistry in mining wastewaters.</title>
        <authorList>
            <person name="Kantor R.S."/>
            <person name="Colenbrander Nelson T."/>
            <person name="Marshall S."/>
            <person name="Bennett D."/>
            <person name="Apte S."/>
            <person name="Camacho D."/>
            <person name="Thomas B.C."/>
            <person name="Warren L.A."/>
            <person name="Banfield J.F."/>
        </authorList>
    </citation>
    <scope>NUCLEOTIDE SEQUENCE [LARGE SCALE GENOMIC DNA]</scope>
    <source>
        <strain evidence="2">21-59-9</strain>
    </source>
</reference>
<evidence type="ECO:0000313" key="2">
    <source>
        <dbReference type="EMBL" id="OYV72101.1"/>
    </source>
</evidence>
<feature type="non-terminal residue" evidence="2">
    <location>
        <position position="215"/>
    </location>
</feature>
<evidence type="ECO:0000313" key="3">
    <source>
        <dbReference type="Proteomes" id="UP000216779"/>
    </source>
</evidence>
<dbReference type="PROSITE" id="PS50883">
    <property type="entry name" value="EAL"/>
    <property type="match status" value="1"/>
</dbReference>
<name>A0A257SI43_9PROT</name>